<organism evidence="6 7">
    <name type="scientific">Fermentimicrarchaeum limneticum</name>
    <dbReference type="NCBI Taxonomy" id="2795018"/>
    <lineage>
        <taxon>Archaea</taxon>
        <taxon>Candidatus Micrarchaeota</taxon>
        <taxon>Candidatus Fermentimicrarchaeales</taxon>
        <taxon>Candidatus Fermentimicrarchaeaceae</taxon>
        <taxon>Candidatus Fermentimicrarchaeum</taxon>
    </lineage>
</organism>
<protein>
    <submittedName>
        <fullName evidence="6">M20/M25/M40 family metallo-hydrolase</fullName>
    </submittedName>
</protein>
<evidence type="ECO:0000259" key="5">
    <source>
        <dbReference type="Pfam" id="PF07687"/>
    </source>
</evidence>
<evidence type="ECO:0000313" key="6">
    <source>
        <dbReference type="EMBL" id="QLJ52245.1"/>
    </source>
</evidence>
<dbReference type="PROSITE" id="PS00759">
    <property type="entry name" value="ARGE_DAPE_CPG2_2"/>
    <property type="match status" value="1"/>
</dbReference>
<keyword evidence="2" id="KW-0479">Metal-binding</keyword>
<dbReference type="GO" id="GO:0046872">
    <property type="term" value="F:metal ion binding"/>
    <property type="evidence" value="ECO:0007669"/>
    <property type="project" value="UniProtKB-KW"/>
</dbReference>
<dbReference type="KEGG" id="flt:Sv326_0070"/>
<dbReference type="Proteomes" id="UP000510821">
    <property type="component" value="Chromosome"/>
</dbReference>
<evidence type="ECO:0000313" key="7">
    <source>
        <dbReference type="Proteomes" id="UP000510821"/>
    </source>
</evidence>
<evidence type="ECO:0000256" key="1">
    <source>
        <dbReference type="ARBA" id="ARBA00001947"/>
    </source>
</evidence>
<dbReference type="SUPFAM" id="SSF53187">
    <property type="entry name" value="Zn-dependent exopeptidases"/>
    <property type="match status" value="1"/>
</dbReference>
<proteinExistence type="predicted"/>
<keyword evidence="3 6" id="KW-0378">Hydrolase</keyword>
<sequence length="435" mass="47968">MDIDFLARLVELDTNSDSKSNYSECASLIGRKARNLGFHVEVHNAEAEDRKPRPNAVIELDADAKQTLLLATHYDVVGAGDGWKHQPFKLTIERGRAYGRGAADDKGGVVSALSAIETLKSKDSSKVNVKLLITCDEEIGGERGLGYLMGMKRDGRSLIDGDAAILIDAGPRVYIGSSGRAAGRIRVDDPLPELVSLLSKVVDYSEEREKVLSRLISASTKKRIQGRISVTMLDLSAGAVEYAKAGVKSNIIPGECRLKLKGEKEKLVIGKQAHAGYPHLAKNAIEQSLPLLKKVADLSDGKGRCEFVFDLRTTPEENLDSAILDFEKYVRTINPQLEFRIEERTEGYVIPETHPFAEMMKRATGEKNVYGELGGTDAQFFCRRGIPSVCFGPVSDESSIHGKDEFVKIKDLEFVSSSIVRLCEDWRNFKISRYG</sequence>
<evidence type="ECO:0000256" key="4">
    <source>
        <dbReference type="ARBA" id="ARBA00022833"/>
    </source>
</evidence>
<dbReference type="Pfam" id="PF07687">
    <property type="entry name" value="M20_dimer"/>
    <property type="match status" value="1"/>
</dbReference>
<comment type="cofactor">
    <cofactor evidence="1">
        <name>Zn(2+)</name>
        <dbReference type="ChEBI" id="CHEBI:29105"/>
    </cofactor>
</comment>
<accession>A0A7D5XBB6</accession>
<dbReference type="InterPro" id="IPR011650">
    <property type="entry name" value="Peptidase_M20_dimer"/>
</dbReference>
<dbReference type="GO" id="GO:0016787">
    <property type="term" value="F:hydrolase activity"/>
    <property type="evidence" value="ECO:0007669"/>
    <property type="project" value="UniProtKB-KW"/>
</dbReference>
<keyword evidence="4" id="KW-0862">Zinc</keyword>
<dbReference type="PANTHER" id="PTHR43808:SF32">
    <property type="entry name" value="ARGE_DAPE-RELATED DEACYLASE"/>
    <property type="match status" value="1"/>
</dbReference>
<dbReference type="InterPro" id="IPR036264">
    <property type="entry name" value="Bact_exopeptidase_dim_dom"/>
</dbReference>
<dbReference type="Gene3D" id="3.40.630.10">
    <property type="entry name" value="Zn peptidases"/>
    <property type="match status" value="2"/>
</dbReference>
<dbReference type="InterPro" id="IPR001261">
    <property type="entry name" value="ArgE/DapE_CS"/>
</dbReference>
<reference evidence="7" key="1">
    <citation type="submission" date="2020-07" db="EMBL/GenBank/DDBJ databases">
        <title>Metabolic diversity and evolutionary history of the archaeal phylum ###Micrarchaeota### uncovered from a freshwater lake metagenome.</title>
        <authorList>
            <person name="Kadnikov V.V."/>
            <person name="Savvichev A.S."/>
            <person name="Mardanov A.V."/>
            <person name="Beletsky A.V."/>
            <person name="Chupakov A.V."/>
            <person name="Kokryatskaya N.M."/>
            <person name="Pimenov N.V."/>
            <person name="Ravin N.V."/>
        </authorList>
    </citation>
    <scope>NUCLEOTIDE SEQUENCE [LARGE SCALE GENOMIC DNA]</scope>
</reference>
<dbReference type="Gene3D" id="3.30.70.360">
    <property type="match status" value="1"/>
</dbReference>
<dbReference type="AlphaFoldDB" id="A0A7D5XBB6"/>
<feature type="domain" description="Peptidase M20 dimerisation" evidence="5">
    <location>
        <begin position="268"/>
        <end position="299"/>
    </location>
</feature>
<gene>
    <name evidence="6" type="ORF">Sv326_0070</name>
</gene>
<dbReference type="InterPro" id="IPR050072">
    <property type="entry name" value="Peptidase_M20A"/>
</dbReference>
<dbReference type="PANTHER" id="PTHR43808">
    <property type="entry name" value="ACETYLORNITHINE DEACETYLASE"/>
    <property type="match status" value="1"/>
</dbReference>
<name>A0A7D5XBB6_FERL1</name>
<dbReference type="SUPFAM" id="SSF55031">
    <property type="entry name" value="Bacterial exopeptidase dimerisation domain"/>
    <property type="match status" value="1"/>
</dbReference>
<evidence type="ECO:0000256" key="3">
    <source>
        <dbReference type="ARBA" id="ARBA00022801"/>
    </source>
</evidence>
<dbReference type="InterPro" id="IPR002933">
    <property type="entry name" value="Peptidase_M20"/>
</dbReference>
<dbReference type="Pfam" id="PF01546">
    <property type="entry name" value="Peptidase_M20"/>
    <property type="match status" value="1"/>
</dbReference>
<dbReference type="EMBL" id="CP058998">
    <property type="protein sequence ID" value="QLJ52245.1"/>
    <property type="molecule type" value="Genomic_DNA"/>
</dbReference>
<evidence type="ECO:0000256" key="2">
    <source>
        <dbReference type="ARBA" id="ARBA00022723"/>
    </source>
</evidence>